<feature type="compositionally biased region" description="Polar residues" evidence="1">
    <location>
        <begin position="14"/>
        <end position="23"/>
    </location>
</feature>
<proteinExistence type="predicted"/>
<dbReference type="AlphaFoldDB" id="A0A0C9UGK3"/>
<organism evidence="2 3">
    <name type="scientific">Sphaerobolus stellatus (strain SS14)</name>
    <dbReference type="NCBI Taxonomy" id="990650"/>
    <lineage>
        <taxon>Eukaryota</taxon>
        <taxon>Fungi</taxon>
        <taxon>Dikarya</taxon>
        <taxon>Basidiomycota</taxon>
        <taxon>Agaricomycotina</taxon>
        <taxon>Agaricomycetes</taxon>
        <taxon>Phallomycetidae</taxon>
        <taxon>Geastrales</taxon>
        <taxon>Sphaerobolaceae</taxon>
        <taxon>Sphaerobolus</taxon>
    </lineage>
</organism>
<evidence type="ECO:0000313" key="3">
    <source>
        <dbReference type="Proteomes" id="UP000054279"/>
    </source>
</evidence>
<protein>
    <submittedName>
        <fullName evidence="2">Uncharacterized protein</fullName>
    </submittedName>
</protein>
<gene>
    <name evidence="2" type="ORF">M422DRAFT_254582</name>
</gene>
<feature type="region of interest" description="Disordered" evidence="1">
    <location>
        <begin position="178"/>
        <end position="210"/>
    </location>
</feature>
<sequence>MTMQSTTHKLKPSPFSTSHSRFQLETLTTSARLTSHMTTKSKNTSNPIEAVKRPAFRFSNSPPPAASLSNRKAHYASKHGEAPSTTTYHVHNHNYILWGFRKPQWKPLQLQMMRTETAAQDLNHNPQGIQHHIGMRRMLIGHHDNDPDRLRDHLLRVEEEVEVIQTLTTLTKRHYYYSESSNSDSDEDNIKKGIKLRDPDTYDGTNPEKL</sequence>
<name>A0A0C9UGK3_SPHS4</name>
<feature type="region of interest" description="Disordered" evidence="1">
    <location>
        <begin position="1"/>
        <end position="23"/>
    </location>
</feature>
<evidence type="ECO:0000313" key="2">
    <source>
        <dbReference type="EMBL" id="KIJ42198.1"/>
    </source>
</evidence>
<dbReference type="HOGENOM" id="CLU_1310803_0_0_1"/>
<accession>A0A0C9UGK3</accession>
<reference evidence="2 3" key="1">
    <citation type="submission" date="2014-06" db="EMBL/GenBank/DDBJ databases">
        <title>Evolutionary Origins and Diversification of the Mycorrhizal Mutualists.</title>
        <authorList>
            <consortium name="DOE Joint Genome Institute"/>
            <consortium name="Mycorrhizal Genomics Consortium"/>
            <person name="Kohler A."/>
            <person name="Kuo A."/>
            <person name="Nagy L.G."/>
            <person name="Floudas D."/>
            <person name="Copeland A."/>
            <person name="Barry K.W."/>
            <person name="Cichocki N."/>
            <person name="Veneault-Fourrey C."/>
            <person name="LaButti K."/>
            <person name="Lindquist E.A."/>
            <person name="Lipzen A."/>
            <person name="Lundell T."/>
            <person name="Morin E."/>
            <person name="Murat C."/>
            <person name="Riley R."/>
            <person name="Ohm R."/>
            <person name="Sun H."/>
            <person name="Tunlid A."/>
            <person name="Henrissat B."/>
            <person name="Grigoriev I.V."/>
            <person name="Hibbett D.S."/>
            <person name="Martin F."/>
        </authorList>
    </citation>
    <scope>NUCLEOTIDE SEQUENCE [LARGE SCALE GENOMIC DNA]</scope>
    <source>
        <strain evidence="2 3">SS14</strain>
    </source>
</reference>
<evidence type="ECO:0000256" key="1">
    <source>
        <dbReference type="SAM" id="MobiDB-lite"/>
    </source>
</evidence>
<dbReference type="EMBL" id="KN837131">
    <property type="protein sequence ID" value="KIJ42198.1"/>
    <property type="molecule type" value="Genomic_DNA"/>
</dbReference>
<dbReference type="Proteomes" id="UP000054279">
    <property type="component" value="Unassembled WGS sequence"/>
</dbReference>
<feature type="compositionally biased region" description="Basic and acidic residues" evidence="1">
    <location>
        <begin position="188"/>
        <end position="210"/>
    </location>
</feature>
<keyword evidence="3" id="KW-1185">Reference proteome</keyword>